<reference evidence="2 3" key="1">
    <citation type="submission" date="2019-05" db="EMBL/GenBank/DDBJ databases">
        <title>Another draft genome of Portunus trituberculatus and its Hox gene families provides insights of decapod evolution.</title>
        <authorList>
            <person name="Jeong J.-H."/>
            <person name="Song I."/>
            <person name="Kim S."/>
            <person name="Choi T."/>
            <person name="Kim D."/>
            <person name="Ryu S."/>
            <person name="Kim W."/>
        </authorList>
    </citation>
    <scope>NUCLEOTIDE SEQUENCE [LARGE SCALE GENOMIC DNA]</scope>
    <source>
        <tissue evidence="2">Muscle</tissue>
    </source>
</reference>
<accession>A0A5B7EII3</accession>
<feature type="region of interest" description="Disordered" evidence="1">
    <location>
        <begin position="1"/>
        <end position="103"/>
    </location>
</feature>
<name>A0A5B7EII3_PORTR</name>
<sequence length="103" mass="10243">MRSGHADHPLNMGQIVFKSASGGGGEARPATRLAGRLPHTQPGTAISAGAPKLAPRSQRRARPAAEGDPDRGGVRSGTDRAWAGAGGTVTVLGPVAGLSGAEN</sequence>
<dbReference type="EMBL" id="VSRR010002787">
    <property type="protein sequence ID" value="MPC33225.1"/>
    <property type="molecule type" value="Genomic_DNA"/>
</dbReference>
<organism evidence="2 3">
    <name type="scientific">Portunus trituberculatus</name>
    <name type="common">Swimming crab</name>
    <name type="synonym">Neptunus trituberculatus</name>
    <dbReference type="NCBI Taxonomy" id="210409"/>
    <lineage>
        <taxon>Eukaryota</taxon>
        <taxon>Metazoa</taxon>
        <taxon>Ecdysozoa</taxon>
        <taxon>Arthropoda</taxon>
        <taxon>Crustacea</taxon>
        <taxon>Multicrustacea</taxon>
        <taxon>Malacostraca</taxon>
        <taxon>Eumalacostraca</taxon>
        <taxon>Eucarida</taxon>
        <taxon>Decapoda</taxon>
        <taxon>Pleocyemata</taxon>
        <taxon>Brachyura</taxon>
        <taxon>Eubrachyura</taxon>
        <taxon>Portunoidea</taxon>
        <taxon>Portunidae</taxon>
        <taxon>Portuninae</taxon>
        <taxon>Portunus</taxon>
    </lineage>
</organism>
<feature type="compositionally biased region" description="Basic and acidic residues" evidence="1">
    <location>
        <begin position="63"/>
        <end position="73"/>
    </location>
</feature>
<dbReference type="AlphaFoldDB" id="A0A5B7EII3"/>
<proteinExistence type="predicted"/>
<keyword evidence="3" id="KW-1185">Reference proteome</keyword>
<evidence type="ECO:0000313" key="2">
    <source>
        <dbReference type="EMBL" id="MPC33225.1"/>
    </source>
</evidence>
<evidence type="ECO:0000313" key="3">
    <source>
        <dbReference type="Proteomes" id="UP000324222"/>
    </source>
</evidence>
<dbReference type="Proteomes" id="UP000324222">
    <property type="component" value="Unassembled WGS sequence"/>
</dbReference>
<evidence type="ECO:0000256" key="1">
    <source>
        <dbReference type="SAM" id="MobiDB-lite"/>
    </source>
</evidence>
<protein>
    <submittedName>
        <fullName evidence="2">Uncharacterized protein</fullName>
    </submittedName>
</protein>
<comment type="caution">
    <text evidence="2">The sequence shown here is derived from an EMBL/GenBank/DDBJ whole genome shotgun (WGS) entry which is preliminary data.</text>
</comment>
<gene>
    <name evidence="2" type="ORF">E2C01_026568</name>
</gene>